<evidence type="ECO:0000313" key="2">
    <source>
        <dbReference type="EMBL" id="CAB4285925.1"/>
    </source>
</evidence>
<dbReference type="Proteomes" id="UP000507222">
    <property type="component" value="Unassembled WGS sequence"/>
</dbReference>
<gene>
    <name evidence="2" type="ORF">CURHAP_LOCUS42045</name>
</gene>
<evidence type="ECO:0000313" key="3">
    <source>
        <dbReference type="Proteomes" id="UP000507222"/>
    </source>
</evidence>
<reference evidence="2 3" key="1">
    <citation type="submission" date="2020-05" db="EMBL/GenBank/DDBJ databases">
        <authorList>
            <person name="Campoy J."/>
            <person name="Schneeberger K."/>
            <person name="Spophaly S."/>
        </authorList>
    </citation>
    <scope>NUCLEOTIDE SEQUENCE [LARGE SCALE GENOMIC DNA]</scope>
    <source>
        <strain evidence="2">PruArmRojPasFocal</strain>
    </source>
</reference>
<name>A0A6J5VEQ1_PRUAR</name>
<dbReference type="EMBL" id="CAEKDK010000007">
    <property type="protein sequence ID" value="CAB4285925.1"/>
    <property type="molecule type" value="Genomic_DNA"/>
</dbReference>
<protein>
    <submittedName>
        <fullName evidence="2">Uncharacterized protein</fullName>
    </submittedName>
</protein>
<organism evidence="2 3">
    <name type="scientific">Prunus armeniaca</name>
    <name type="common">Apricot</name>
    <name type="synonym">Armeniaca vulgaris</name>
    <dbReference type="NCBI Taxonomy" id="36596"/>
    <lineage>
        <taxon>Eukaryota</taxon>
        <taxon>Viridiplantae</taxon>
        <taxon>Streptophyta</taxon>
        <taxon>Embryophyta</taxon>
        <taxon>Tracheophyta</taxon>
        <taxon>Spermatophyta</taxon>
        <taxon>Magnoliopsida</taxon>
        <taxon>eudicotyledons</taxon>
        <taxon>Gunneridae</taxon>
        <taxon>Pentapetalae</taxon>
        <taxon>rosids</taxon>
        <taxon>fabids</taxon>
        <taxon>Rosales</taxon>
        <taxon>Rosaceae</taxon>
        <taxon>Amygdaloideae</taxon>
        <taxon>Amygdaleae</taxon>
        <taxon>Prunus</taxon>
    </lineage>
</organism>
<feature type="region of interest" description="Disordered" evidence="1">
    <location>
        <begin position="1"/>
        <end position="29"/>
    </location>
</feature>
<feature type="compositionally biased region" description="Basic residues" evidence="1">
    <location>
        <begin position="1"/>
        <end position="11"/>
    </location>
</feature>
<sequence>MAKNPPRHAKIKATSSCQDQGHLVMPSSGPGRQGADLYLVIPSSLSGWPRTHLVMLRSWPGRQGANLYLNMPSSWSGWRRTHLAMPRS</sequence>
<evidence type="ECO:0000256" key="1">
    <source>
        <dbReference type="SAM" id="MobiDB-lite"/>
    </source>
</evidence>
<proteinExistence type="predicted"/>
<dbReference type="AlphaFoldDB" id="A0A6J5VEQ1"/>
<accession>A0A6J5VEQ1</accession>